<name>A0ABP4JIP9_9MICO</name>
<evidence type="ECO:0000313" key="3">
    <source>
        <dbReference type="Proteomes" id="UP001501266"/>
    </source>
</evidence>
<keyword evidence="3" id="KW-1185">Reference proteome</keyword>
<dbReference type="PROSITE" id="PS51257">
    <property type="entry name" value="PROKAR_LIPOPROTEIN"/>
    <property type="match status" value="1"/>
</dbReference>
<feature type="chain" id="PRO_5045784722" evidence="1">
    <location>
        <begin position="25"/>
        <end position="54"/>
    </location>
</feature>
<reference evidence="3" key="1">
    <citation type="journal article" date="2019" name="Int. J. Syst. Evol. Microbiol.">
        <title>The Global Catalogue of Microorganisms (GCM) 10K type strain sequencing project: providing services to taxonomists for standard genome sequencing and annotation.</title>
        <authorList>
            <consortium name="The Broad Institute Genomics Platform"/>
            <consortium name="The Broad Institute Genome Sequencing Center for Infectious Disease"/>
            <person name="Wu L."/>
            <person name="Ma J."/>
        </authorList>
    </citation>
    <scope>NUCLEOTIDE SEQUENCE [LARGE SCALE GENOMIC DNA]</scope>
    <source>
        <strain evidence="3">JCM 12398</strain>
    </source>
</reference>
<feature type="signal peptide" evidence="1">
    <location>
        <begin position="1"/>
        <end position="24"/>
    </location>
</feature>
<dbReference type="EMBL" id="BAAAKK010000003">
    <property type="protein sequence ID" value="GAA1420904.1"/>
    <property type="molecule type" value="Genomic_DNA"/>
</dbReference>
<protein>
    <submittedName>
        <fullName evidence="2">Uncharacterized protein</fullName>
    </submittedName>
</protein>
<proteinExistence type="predicted"/>
<dbReference type="RefSeq" id="WP_343918209.1">
    <property type="nucleotide sequence ID" value="NZ_BAAAKK010000003.1"/>
</dbReference>
<sequence length="54" mass="5549">MRTRITARAVLTAAALTIISTVGSCGGGPGTYVVDMLDLTDDTVASTLIPRLGR</sequence>
<accession>A0ABP4JIP9</accession>
<comment type="caution">
    <text evidence="2">The sequence shown here is derived from an EMBL/GenBank/DDBJ whole genome shotgun (WGS) entry which is preliminary data.</text>
</comment>
<keyword evidence="1" id="KW-0732">Signal</keyword>
<gene>
    <name evidence="2" type="ORF">GCM10009640_10900</name>
</gene>
<organism evidence="2 3">
    <name type="scientific">Agrococcus citreus</name>
    <dbReference type="NCBI Taxonomy" id="84643"/>
    <lineage>
        <taxon>Bacteria</taxon>
        <taxon>Bacillati</taxon>
        <taxon>Actinomycetota</taxon>
        <taxon>Actinomycetes</taxon>
        <taxon>Micrococcales</taxon>
        <taxon>Microbacteriaceae</taxon>
        <taxon>Agrococcus</taxon>
    </lineage>
</organism>
<dbReference type="Proteomes" id="UP001501266">
    <property type="component" value="Unassembled WGS sequence"/>
</dbReference>
<evidence type="ECO:0000256" key="1">
    <source>
        <dbReference type="SAM" id="SignalP"/>
    </source>
</evidence>
<evidence type="ECO:0000313" key="2">
    <source>
        <dbReference type="EMBL" id="GAA1420904.1"/>
    </source>
</evidence>